<dbReference type="EMBL" id="MTCY01000094">
    <property type="protein sequence ID" value="OWP74143.1"/>
    <property type="molecule type" value="Genomic_DNA"/>
</dbReference>
<dbReference type="AlphaFoldDB" id="A0A246G747"/>
<dbReference type="OrthoDB" id="9950447at2"/>
<sequence length="85" mass="10422">MILDFNSKRQVKYENIRQTFIKEHDYKLFPALFLSENYSYDDINTKSDKLDNIDFLAERSKYINWNKVIIDTVRCFVGKYDYYKK</sequence>
<name>A0A246G747_9FLAO</name>
<comment type="caution">
    <text evidence="1">The sequence shown here is derived from an EMBL/GenBank/DDBJ whole genome shotgun (WGS) entry which is preliminary data.</text>
</comment>
<reference evidence="1 2" key="1">
    <citation type="journal article" date="2017" name="Infect. Genet. Evol.">
        <title>Comparative genome analysis of fish pathogen Flavobacterium columnare reveals extensive sequence diversity within the species.</title>
        <authorList>
            <person name="Kayansamruaj P."/>
            <person name="Dong H.T."/>
            <person name="Hirono I."/>
            <person name="Kondo H."/>
            <person name="Senapin S."/>
            <person name="Rodkhum C."/>
        </authorList>
    </citation>
    <scope>NUCLEOTIDE SEQUENCE [LARGE SCALE GENOMIC DNA]</scope>
    <source>
        <strain evidence="1 2">1214</strain>
    </source>
</reference>
<evidence type="ECO:0000313" key="1">
    <source>
        <dbReference type="EMBL" id="OWP74143.1"/>
    </source>
</evidence>
<evidence type="ECO:0000313" key="2">
    <source>
        <dbReference type="Proteomes" id="UP000198034"/>
    </source>
</evidence>
<accession>A0A246G747</accession>
<protein>
    <submittedName>
        <fullName evidence="1">Uncharacterized protein</fullName>
    </submittedName>
</protein>
<gene>
    <name evidence="1" type="ORF">BWK62_14955</name>
</gene>
<dbReference type="Proteomes" id="UP000198034">
    <property type="component" value="Unassembled WGS sequence"/>
</dbReference>
<proteinExistence type="predicted"/>
<organism evidence="1 2">
    <name type="scientific">Flavobacterium columnare</name>
    <dbReference type="NCBI Taxonomy" id="996"/>
    <lineage>
        <taxon>Bacteria</taxon>
        <taxon>Pseudomonadati</taxon>
        <taxon>Bacteroidota</taxon>
        <taxon>Flavobacteriia</taxon>
        <taxon>Flavobacteriales</taxon>
        <taxon>Flavobacteriaceae</taxon>
        <taxon>Flavobacterium</taxon>
    </lineage>
</organism>